<evidence type="ECO:0000256" key="5">
    <source>
        <dbReference type="ARBA" id="ARBA00023242"/>
    </source>
</evidence>
<feature type="domain" description="DNA-directed RNA polymerase RpoA/D/Rpb3-type" evidence="8">
    <location>
        <begin position="59"/>
        <end position="348"/>
    </location>
</feature>
<dbReference type="InterPro" id="IPR036643">
    <property type="entry name" value="RNApol_insert_sf"/>
</dbReference>
<keyword evidence="5" id="KW-0539">Nucleus</keyword>
<dbReference type="PANTHER" id="PTHR11800:SF13">
    <property type="entry name" value="DNA-DIRECTED RNA POLYMERASES I AND III SUBUNIT RPAC1"/>
    <property type="match status" value="1"/>
</dbReference>
<dbReference type="HAMAP" id="MF_00320">
    <property type="entry name" value="RNApol_arch_Rpo3"/>
    <property type="match status" value="1"/>
</dbReference>
<dbReference type="Pfam" id="PF01193">
    <property type="entry name" value="RNA_pol_L"/>
    <property type="match status" value="1"/>
</dbReference>
<dbReference type="SUPFAM" id="SSF55257">
    <property type="entry name" value="RBP11-like subunits of RNA polymerase"/>
    <property type="match status" value="1"/>
</dbReference>
<dbReference type="InterPro" id="IPR011263">
    <property type="entry name" value="DNA-dir_RNA_pol_RpoA/D/Rpb3"/>
</dbReference>
<accession>A0ABR3GUB6</accession>
<evidence type="ECO:0000259" key="8">
    <source>
        <dbReference type="SMART" id="SM00662"/>
    </source>
</evidence>
<name>A0ABR3GUB6_9PEZI</name>
<dbReference type="PROSITE" id="PS00446">
    <property type="entry name" value="RNA_POL_D_30KD"/>
    <property type="match status" value="1"/>
</dbReference>
<reference evidence="9 10" key="1">
    <citation type="submission" date="2024-02" db="EMBL/GenBank/DDBJ databases">
        <title>Discinaceae phylogenomics.</title>
        <authorList>
            <person name="Dirks A.C."/>
            <person name="James T.Y."/>
        </authorList>
    </citation>
    <scope>NUCLEOTIDE SEQUENCE [LARGE SCALE GENOMIC DNA]</scope>
    <source>
        <strain evidence="9 10">ACD0624</strain>
    </source>
</reference>
<dbReference type="CDD" id="cd07032">
    <property type="entry name" value="RNAP_I_II_AC40"/>
    <property type="match status" value="1"/>
</dbReference>
<dbReference type="InterPro" id="IPR033901">
    <property type="entry name" value="RNAPI/III_AC40"/>
</dbReference>
<gene>
    <name evidence="9" type="primary">RPC40</name>
    <name evidence="9" type="ORF">Q9L58_001336</name>
</gene>
<dbReference type="PANTHER" id="PTHR11800">
    <property type="entry name" value="DNA-DIRECTED RNA POLYMERASE"/>
    <property type="match status" value="1"/>
</dbReference>
<comment type="caution">
    <text evidence="9">The sequence shown here is derived from an EMBL/GenBank/DDBJ whole genome shotgun (WGS) entry which is preliminary data.</text>
</comment>
<evidence type="ECO:0000313" key="9">
    <source>
        <dbReference type="EMBL" id="KAL0639510.1"/>
    </source>
</evidence>
<evidence type="ECO:0000256" key="4">
    <source>
        <dbReference type="ARBA" id="ARBA00023163"/>
    </source>
</evidence>
<organism evidence="9 10">
    <name type="scientific">Discina gigas</name>
    <dbReference type="NCBI Taxonomy" id="1032678"/>
    <lineage>
        <taxon>Eukaryota</taxon>
        <taxon>Fungi</taxon>
        <taxon>Dikarya</taxon>
        <taxon>Ascomycota</taxon>
        <taxon>Pezizomycotina</taxon>
        <taxon>Pezizomycetes</taxon>
        <taxon>Pezizales</taxon>
        <taxon>Discinaceae</taxon>
        <taxon>Discina</taxon>
    </lineage>
</organism>
<feature type="compositionally biased region" description="Basic and acidic residues" evidence="7">
    <location>
        <begin position="370"/>
        <end position="379"/>
    </location>
</feature>
<dbReference type="SUPFAM" id="SSF56553">
    <property type="entry name" value="Insert subdomain of RNA polymerase alpha subunit"/>
    <property type="match status" value="1"/>
</dbReference>
<keyword evidence="3 9" id="KW-0240">DNA-directed RNA polymerase</keyword>
<keyword evidence="4" id="KW-0804">Transcription</keyword>
<dbReference type="EMBL" id="JBBBZM010000010">
    <property type="protein sequence ID" value="KAL0639510.1"/>
    <property type="molecule type" value="Genomic_DNA"/>
</dbReference>
<evidence type="ECO:0000256" key="6">
    <source>
        <dbReference type="ARBA" id="ARBA00025804"/>
    </source>
</evidence>
<dbReference type="Gene3D" id="3.30.1360.10">
    <property type="entry name" value="RNA polymerase, RBP11-like subunit"/>
    <property type="match status" value="1"/>
</dbReference>
<dbReference type="InterPro" id="IPR011262">
    <property type="entry name" value="DNA-dir_RNA_pol_insert"/>
</dbReference>
<feature type="region of interest" description="Disordered" evidence="7">
    <location>
        <begin position="355"/>
        <end position="379"/>
    </location>
</feature>
<dbReference type="InterPro" id="IPR001514">
    <property type="entry name" value="DNA-dir_RNA_pol_30-40kDasu_CS"/>
</dbReference>
<evidence type="ECO:0000256" key="7">
    <source>
        <dbReference type="SAM" id="MobiDB-lite"/>
    </source>
</evidence>
<evidence type="ECO:0000313" key="10">
    <source>
        <dbReference type="Proteomes" id="UP001447188"/>
    </source>
</evidence>
<evidence type="ECO:0000256" key="2">
    <source>
        <dbReference type="ARBA" id="ARBA00022083"/>
    </source>
</evidence>
<dbReference type="GO" id="GO:0000428">
    <property type="term" value="C:DNA-directed RNA polymerase complex"/>
    <property type="evidence" value="ECO:0007669"/>
    <property type="project" value="UniProtKB-KW"/>
</dbReference>
<comment type="similarity">
    <text evidence="6">Belongs to the archaeal Rpo3/eukaryotic RPB3 RNA polymerase subunit family.</text>
</comment>
<sequence>MPSSDHVDPRRVVGVEAEIVTNVTSTDFPGHWPNEDHSWGIDKFKNTFRVEFHRNTPLFAEFDLIHMDASIANTFRRILLAEVPSLAIETVYVQTNTSIIQDEVLSHRLGLIPLVGDKKALINMQWFMKPASGDPPQDPTDDNTIVLHLSAACERIPGVSRSETDPHKLYTNASVYARDIVFDPAGKQVTTFANNPVRAANPNILIAKLRPGQEIDVTMHCVKGIGQDHAKFSPVATASYRLLPLIKILKPIRGKAAERFAACFPRGVVAFEADEETGEKRAVVGNARNDTVSREVLRHEEFKGCVELGRVRDHFIFQIESTGQFDADELFLSAVSVLKAKCTVLKRETHRMLKKQALDARSGSGNAGPKKGDRGWAAE</sequence>
<dbReference type="InterPro" id="IPR022842">
    <property type="entry name" value="RNAP_Rpo3/Rpb3/RPAC1"/>
</dbReference>
<proteinExistence type="inferred from homology"/>
<dbReference type="Proteomes" id="UP001447188">
    <property type="component" value="Unassembled WGS sequence"/>
</dbReference>
<dbReference type="SMART" id="SM00662">
    <property type="entry name" value="RPOLD"/>
    <property type="match status" value="1"/>
</dbReference>
<dbReference type="Gene3D" id="2.170.120.12">
    <property type="entry name" value="DNA-directed RNA polymerase, insert domain"/>
    <property type="match status" value="1"/>
</dbReference>
<protein>
    <recommendedName>
        <fullName evidence="2">DNA-directed RNA polymerases I and III subunit RPAC1</fullName>
    </recommendedName>
</protein>
<evidence type="ECO:0000256" key="3">
    <source>
        <dbReference type="ARBA" id="ARBA00022478"/>
    </source>
</evidence>
<dbReference type="Pfam" id="PF01000">
    <property type="entry name" value="RNA_pol_A_bac"/>
    <property type="match status" value="1"/>
</dbReference>
<keyword evidence="10" id="KW-1185">Reference proteome</keyword>
<evidence type="ECO:0000256" key="1">
    <source>
        <dbReference type="ARBA" id="ARBA00004123"/>
    </source>
</evidence>
<dbReference type="InterPro" id="IPR036603">
    <property type="entry name" value="RBP11-like"/>
</dbReference>
<comment type="subcellular location">
    <subcellularLocation>
        <location evidence="1">Nucleus</location>
    </subcellularLocation>
</comment>
<dbReference type="InterPro" id="IPR050518">
    <property type="entry name" value="Rpo3/RPB3_RNA_Pol_subunit"/>
</dbReference>